<dbReference type="Proteomes" id="UP001225761">
    <property type="component" value="Unassembled WGS sequence"/>
</dbReference>
<name>A0ABT6Z0K2_9BACT</name>
<proteinExistence type="predicted"/>
<protein>
    <submittedName>
        <fullName evidence="2">LEA type 2 family protein</fullName>
    </submittedName>
</protein>
<dbReference type="RefSeq" id="WP_283381472.1">
    <property type="nucleotide sequence ID" value="NZ_JASHIE010000005.1"/>
</dbReference>
<dbReference type="Gene3D" id="2.60.40.1820">
    <property type="match status" value="1"/>
</dbReference>
<dbReference type="Pfam" id="PF03168">
    <property type="entry name" value="LEA_2"/>
    <property type="match status" value="1"/>
</dbReference>
<evidence type="ECO:0000313" key="3">
    <source>
        <dbReference type="Proteomes" id="UP001225761"/>
    </source>
</evidence>
<dbReference type="EMBL" id="JASHIE010000005">
    <property type="protein sequence ID" value="MDI9874637.1"/>
    <property type="molecule type" value="Genomic_DNA"/>
</dbReference>
<evidence type="ECO:0000259" key="1">
    <source>
        <dbReference type="Pfam" id="PF03168"/>
    </source>
</evidence>
<comment type="caution">
    <text evidence="2">The sequence shown here is derived from an EMBL/GenBank/DDBJ whole genome shotgun (WGS) entry which is preliminary data.</text>
</comment>
<reference evidence="2 3" key="1">
    <citation type="submission" date="2023-05" db="EMBL/GenBank/DDBJ databases">
        <title>Novel species of genus Flectobacillus isolated from stream in China.</title>
        <authorList>
            <person name="Lu H."/>
        </authorList>
    </citation>
    <scope>NUCLEOTIDE SEQUENCE [LARGE SCALE GENOMIC DNA]</scope>
    <source>
        <strain evidence="2 3">LFS242W</strain>
    </source>
</reference>
<dbReference type="InterPro" id="IPR004864">
    <property type="entry name" value="LEA_2"/>
</dbReference>
<dbReference type="SUPFAM" id="SSF117070">
    <property type="entry name" value="LEA14-like"/>
    <property type="match status" value="1"/>
</dbReference>
<gene>
    <name evidence="2" type="ORF">QM481_08865</name>
</gene>
<evidence type="ECO:0000313" key="2">
    <source>
        <dbReference type="EMBL" id="MDI9874637.1"/>
    </source>
</evidence>
<feature type="domain" description="Late embryogenesis abundant protein LEA-2 subgroup" evidence="1">
    <location>
        <begin position="21"/>
        <end position="106"/>
    </location>
</feature>
<accession>A0ABT6Z0K2</accession>
<keyword evidence="3" id="KW-1185">Reference proteome</keyword>
<organism evidence="2 3">
    <name type="scientific">Flectobacillus rivi</name>
    <dbReference type="NCBI Taxonomy" id="2984209"/>
    <lineage>
        <taxon>Bacteria</taxon>
        <taxon>Pseudomonadati</taxon>
        <taxon>Bacteroidota</taxon>
        <taxon>Cytophagia</taxon>
        <taxon>Cytophagales</taxon>
        <taxon>Flectobacillaceae</taxon>
        <taxon>Flectobacillus</taxon>
    </lineage>
</organism>
<sequence>MTPESIRFNFSNFKLTWLQPVEITNPTNTGIWLRLIQFDVLLKGSTIGSGFLNESVVIQSLNKTILKVPCTIGVLDILTAIPDFIDQFSKRTVTFDLKGNINAEGFTIGVESSANLTIPNLSFLK</sequence>